<reference evidence="1 2" key="1">
    <citation type="submission" date="2017-07" db="EMBL/GenBank/DDBJ databases">
        <title>Phenotypical and genomic characterization of a clinical isolate of Shewanella bicestrii sp. nov. producing an extended-spectrum beta-lactamase and a new oxacillinase variant.</title>
        <authorList>
            <person name="Jousset A.B."/>
            <person name="Bonnin R.A."/>
            <person name="Girlich D."/>
            <person name="Dabos L."/>
            <person name="Potron A."/>
            <person name="Dortet L."/>
            <person name="Glaser P."/>
            <person name="Naas T."/>
        </authorList>
    </citation>
    <scope>NUCLEOTIDE SEQUENCE [LARGE SCALE GENOMIC DNA]</scope>
    <source>
        <strain evidence="1 2">JAB-1</strain>
    </source>
</reference>
<dbReference type="EMBL" id="CP022358">
    <property type="protein sequence ID" value="ASK70926.1"/>
    <property type="molecule type" value="Genomic_DNA"/>
</dbReference>
<keyword evidence="2" id="KW-1185">Reference proteome</keyword>
<dbReference type="AlphaFoldDB" id="A0A220USK2"/>
<evidence type="ECO:0000313" key="1">
    <source>
        <dbReference type="EMBL" id="ASK70926.1"/>
    </source>
</evidence>
<dbReference type="RefSeq" id="WP_041412850.1">
    <property type="nucleotide sequence ID" value="NZ_CP022358.1"/>
</dbReference>
<proteinExistence type="predicted"/>
<evidence type="ECO:0000313" key="2">
    <source>
        <dbReference type="Proteomes" id="UP000198367"/>
    </source>
</evidence>
<dbReference type="Proteomes" id="UP000198367">
    <property type="component" value="Chromosome"/>
</dbReference>
<gene>
    <name evidence="1" type="ORF">CF168_19755</name>
</gene>
<name>A0A220USK2_9GAMM</name>
<protein>
    <submittedName>
        <fullName evidence="1">Uncharacterized protein</fullName>
    </submittedName>
</protein>
<dbReference type="KEGG" id="sbj:CF168_19755"/>
<sequence length="82" mass="9645">MPTIYIKTTLNPDDNQYHLHSTYDFVTERKFVGMRDKQLSKEQLSLALTDEDALTPQFFAEIWRALIRAKARGVWLFSPNVR</sequence>
<organism evidence="1 2">
    <name type="scientific">Shewanella bicestrii</name>
    <dbReference type="NCBI Taxonomy" id="2018305"/>
    <lineage>
        <taxon>Bacteria</taxon>
        <taxon>Pseudomonadati</taxon>
        <taxon>Pseudomonadota</taxon>
        <taxon>Gammaproteobacteria</taxon>
        <taxon>Alteromonadales</taxon>
        <taxon>Shewanellaceae</taxon>
        <taxon>Shewanella</taxon>
    </lineage>
</organism>
<accession>A0A220USK2</accession>